<keyword evidence="2" id="KW-1185">Reference proteome</keyword>
<sequence>MWVFFSRKIEDRVAGLFAKAAAHDMSVVCEKLHKSGYPLRIGVACNKFQLTWPLHELSLLTGYLTAEAPIYAPYGVEFHIHSPVSIIFDGKTPIVSYWRNLVIETESYRKTDKTFKLIAEGLEISPIVSSFEDQKFQEKPQSQTENKKTIQENIGDKISFKDAPDVIVPVLNQENLTPKITAEFLRLDLKREKNHLSGQITFDDFDPSMFFAAYFVEVPKVDGNLEWIFNDMFHLFENGRGSWKQRLYGKSGLLKRGELIFHTGGTLRVSGPFSFDDEGYLTAKFELVFVKHMELLTTMQRLFPEQANNLQALFFVLGAMPKSADGYPVIPLFIHHGWTKLGFLKLGRFAPF</sequence>
<protein>
    <submittedName>
        <fullName evidence="1">DUF2125 domain-containing protein</fullName>
    </submittedName>
</protein>
<dbReference type="EMBL" id="BAABIY010000012">
    <property type="protein sequence ID" value="GAA5096207.1"/>
    <property type="molecule type" value="Genomic_DNA"/>
</dbReference>
<evidence type="ECO:0000313" key="1">
    <source>
        <dbReference type="EMBL" id="GAA5096207.1"/>
    </source>
</evidence>
<name>A0ABP9MGC1_9HYPH</name>
<gene>
    <name evidence="1" type="ORF">GCM10023260_04860</name>
</gene>
<proteinExistence type="predicted"/>
<dbReference type="Proteomes" id="UP001501525">
    <property type="component" value="Unassembled WGS sequence"/>
</dbReference>
<evidence type="ECO:0000313" key="2">
    <source>
        <dbReference type="Proteomes" id="UP001501525"/>
    </source>
</evidence>
<dbReference type="InterPro" id="IPR018666">
    <property type="entry name" value="DUF2125"/>
</dbReference>
<dbReference type="Pfam" id="PF09898">
    <property type="entry name" value="DUF2125"/>
    <property type="match status" value="2"/>
</dbReference>
<organism evidence="1 2">
    <name type="scientific">Bartonella acomydis</name>
    <dbReference type="NCBI Taxonomy" id="686234"/>
    <lineage>
        <taxon>Bacteria</taxon>
        <taxon>Pseudomonadati</taxon>
        <taxon>Pseudomonadota</taxon>
        <taxon>Alphaproteobacteria</taxon>
        <taxon>Hyphomicrobiales</taxon>
        <taxon>Bartonellaceae</taxon>
        <taxon>Bartonella</taxon>
    </lineage>
</organism>
<reference evidence="2" key="1">
    <citation type="journal article" date="2019" name="Int. J. Syst. Evol. Microbiol.">
        <title>The Global Catalogue of Microorganisms (GCM) 10K type strain sequencing project: providing services to taxonomists for standard genome sequencing and annotation.</title>
        <authorList>
            <consortium name="The Broad Institute Genomics Platform"/>
            <consortium name="The Broad Institute Genome Sequencing Center for Infectious Disease"/>
            <person name="Wu L."/>
            <person name="Ma J."/>
        </authorList>
    </citation>
    <scope>NUCLEOTIDE SEQUENCE [LARGE SCALE GENOMIC DNA]</scope>
    <source>
        <strain evidence="2">JCM 17706</strain>
    </source>
</reference>
<comment type="caution">
    <text evidence="1">The sequence shown here is derived from an EMBL/GenBank/DDBJ whole genome shotgun (WGS) entry which is preliminary data.</text>
</comment>
<accession>A0ABP9MGC1</accession>